<dbReference type="PANTHER" id="PTHR22952">
    <property type="entry name" value="CAMP-RESPONSE ELEMENT BINDING PROTEIN-RELATED"/>
    <property type="match status" value="1"/>
</dbReference>
<feature type="coiled-coil region" evidence="4">
    <location>
        <begin position="158"/>
        <end position="189"/>
    </location>
</feature>
<dbReference type="CDD" id="cd14707">
    <property type="entry name" value="bZIP_plant_BZIP46"/>
    <property type="match status" value="1"/>
</dbReference>
<dbReference type="InterPro" id="IPR004827">
    <property type="entry name" value="bZIP"/>
</dbReference>
<keyword evidence="3" id="KW-0539">Nucleus</keyword>
<evidence type="ECO:0000256" key="4">
    <source>
        <dbReference type="SAM" id="Coils"/>
    </source>
</evidence>
<dbReference type="SUPFAM" id="SSF57959">
    <property type="entry name" value="Leucine zipper domain"/>
    <property type="match status" value="1"/>
</dbReference>
<dbReference type="GO" id="GO:0003700">
    <property type="term" value="F:DNA-binding transcription factor activity"/>
    <property type="evidence" value="ECO:0007669"/>
    <property type="project" value="InterPro"/>
</dbReference>
<dbReference type="GO" id="GO:0005634">
    <property type="term" value="C:nucleus"/>
    <property type="evidence" value="ECO:0007669"/>
    <property type="project" value="UniProtKB-SubCell"/>
</dbReference>
<dbReference type="PROSITE" id="PS00036">
    <property type="entry name" value="BZIP_BASIC"/>
    <property type="match status" value="1"/>
</dbReference>
<evidence type="ECO:0000256" key="3">
    <source>
        <dbReference type="ARBA" id="ARBA00023242"/>
    </source>
</evidence>
<dbReference type="EMBL" id="BKCJ010002788">
    <property type="protein sequence ID" value="GEU50934.1"/>
    <property type="molecule type" value="Genomic_DNA"/>
</dbReference>
<dbReference type="AlphaFoldDB" id="A0A6L2KSQ7"/>
<feature type="region of interest" description="Disordered" evidence="5">
    <location>
        <begin position="12"/>
        <end position="48"/>
    </location>
</feature>
<gene>
    <name evidence="7" type="ORF">Tci_022912</name>
</gene>
<dbReference type="GO" id="GO:0003677">
    <property type="term" value="F:DNA binding"/>
    <property type="evidence" value="ECO:0007669"/>
    <property type="project" value="UniProtKB-KW"/>
</dbReference>
<evidence type="ECO:0000259" key="6">
    <source>
        <dbReference type="PROSITE" id="PS50217"/>
    </source>
</evidence>
<organism evidence="7">
    <name type="scientific">Tanacetum cinerariifolium</name>
    <name type="common">Dalmatian daisy</name>
    <name type="synonym">Chrysanthemum cinerariifolium</name>
    <dbReference type="NCBI Taxonomy" id="118510"/>
    <lineage>
        <taxon>Eukaryota</taxon>
        <taxon>Viridiplantae</taxon>
        <taxon>Streptophyta</taxon>
        <taxon>Embryophyta</taxon>
        <taxon>Tracheophyta</taxon>
        <taxon>Spermatophyta</taxon>
        <taxon>Magnoliopsida</taxon>
        <taxon>eudicotyledons</taxon>
        <taxon>Gunneridae</taxon>
        <taxon>Pentapetalae</taxon>
        <taxon>asterids</taxon>
        <taxon>campanulids</taxon>
        <taxon>Asterales</taxon>
        <taxon>Asteraceae</taxon>
        <taxon>Asteroideae</taxon>
        <taxon>Anthemideae</taxon>
        <taxon>Anthemidinae</taxon>
        <taxon>Tanacetum</taxon>
    </lineage>
</organism>
<dbReference type="FunFam" id="1.20.5.170:FF:000036">
    <property type="entry name" value="ABSCISIC ACID-INSENSITIVE 5-like protein 2"/>
    <property type="match status" value="1"/>
</dbReference>
<dbReference type="Pfam" id="PF00170">
    <property type="entry name" value="bZIP_1"/>
    <property type="match status" value="1"/>
</dbReference>
<comment type="caution">
    <text evidence="7">The sequence shown here is derived from an EMBL/GenBank/DDBJ whole genome shotgun (WGS) entry which is preliminary data.</text>
</comment>
<protein>
    <submittedName>
        <fullName evidence="7">G-box-binding factor 4-like</fullName>
    </submittedName>
</protein>
<dbReference type="Gene3D" id="1.20.5.170">
    <property type="match status" value="1"/>
</dbReference>
<dbReference type="SMART" id="SM00338">
    <property type="entry name" value="BRLZ"/>
    <property type="match status" value="1"/>
</dbReference>
<proteinExistence type="predicted"/>
<dbReference type="InterPro" id="IPR043452">
    <property type="entry name" value="BZIP46-like"/>
</dbReference>
<dbReference type="GO" id="GO:0045893">
    <property type="term" value="P:positive regulation of DNA-templated transcription"/>
    <property type="evidence" value="ECO:0007669"/>
    <property type="project" value="InterPro"/>
</dbReference>
<keyword evidence="4" id="KW-0175">Coiled coil</keyword>
<feature type="domain" description="BZIP" evidence="6">
    <location>
        <begin position="137"/>
        <end position="181"/>
    </location>
</feature>
<evidence type="ECO:0000313" key="7">
    <source>
        <dbReference type="EMBL" id="GEU50934.1"/>
    </source>
</evidence>
<evidence type="ECO:0000256" key="2">
    <source>
        <dbReference type="ARBA" id="ARBA00023125"/>
    </source>
</evidence>
<reference evidence="7" key="1">
    <citation type="journal article" date="2019" name="Sci. Rep.">
        <title>Draft genome of Tanacetum cinerariifolium, the natural source of mosquito coil.</title>
        <authorList>
            <person name="Yamashiro T."/>
            <person name="Shiraishi A."/>
            <person name="Satake H."/>
            <person name="Nakayama K."/>
        </authorList>
    </citation>
    <scope>NUCLEOTIDE SEQUENCE</scope>
</reference>
<keyword evidence="2" id="KW-0238">DNA-binding</keyword>
<sequence>MIDRWQQLMVNSNSNSCLDRKNSTSSSNHNNKKKKKMESTTVPNPTVDDVWNKIVTGGRTITCKEEVDEEPEPDMMTLEDFLAQAEAVDEPHQLDVKPLPERLLSEGGRMLSFDIDEDKTTRGKRRPVLDPLQDKAAQQRQRRMIKNRESAARSRERKQAYQAELESLAFKLEEENETLTKAKAEQTRTRYKELMDNIIPVTEKRRPARYVLKKVRSMEW</sequence>
<dbReference type="PANTHER" id="PTHR22952:SF184">
    <property type="entry name" value="G-BOX-BINDING FACTOR 4"/>
    <property type="match status" value="1"/>
</dbReference>
<evidence type="ECO:0000256" key="1">
    <source>
        <dbReference type="ARBA" id="ARBA00004123"/>
    </source>
</evidence>
<comment type="subcellular location">
    <subcellularLocation>
        <location evidence="1">Nucleus</location>
    </subcellularLocation>
</comment>
<name>A0A6L2KSQ7_TANCI</name>
<dbReference type="PROSITE" id="PS50217">
    <property type="entry name" value="BZIP"/>
    <property type="match status" value="1"/>
</dbReference>
<accession>A0A6L2KSQ7</accession>
<dbReference type="InterPro" id="IPR046347">
    <property type="entry name" value="bZIP_sf"/>
</dbReference>
<evidence type="ECO:0000256" key="5">
    <source>
        <dbReference type="SAM" id="MobiDB-lite"/>
    </source>
</evidence>